<feature type="signal peptide" evidence="1">
    <location>
        <begin position="1"/>
        <end position="19"/>
    </location>
</feature>
<proteinExistence type="predicted"/>
<accession>A0A6N7R518</accession>
<feature type="chain" id="PRO_5038621514" evidence="1">
    <location>
        <begin position="20"/>
        <end position="105"/>
    </location>
</feature>
<keyword evidence="3" id="KW-1185">Reference proteome</keyword>
<protein>
    <submittedName>
        <fullName evidence="2">Uncharacterized protein</fullName>
    </submittedName>
</protein>
<evidence type="ECO:0000256" key="1">
    <source>
        <dbReference type="SAM" id="SignalP"/>
    </source>
</evidence>
<name>A0A6N7R518_9BACI</name>
<gene>
    <name evidence="2" type="ORF">GH885_18190</name>
</gene>
<dbReference type="AlphaFoldDB" id="A0A6N7R518"/>
<comment type="caution">
    <text evidence="2">The sequence shown here is derived from an EMBL/GenBank/DDBJ whole genome shotgun (WGS) entry which is preliminary data.</text>
</comment>
<keyword evidence="1" id="KW-0732">Signal</keyword>
<sequence>MRKSLILVMMMLTISHLISLSNYQTDLTFNIELNDELYAAYYYDADHHDSTADKGILNEEQVMIGALLLFTIFYSLQQAFVSRHYLHAVFYQSNYLIAFVPLPPK</sequence>
<evidence type="ECO:0000313" key="2">
    <source>
        <dbReference type="EMBL" id="MRI68240.1"/>
    </source>
</evidence>
<evidence type="ECO:0000313" key="3">
    <source>
        <dbReference type="Proteomes" id="UP000435187"/>
    </source>
</evidence>
<dbReference type="RefSeq" id="WP_153836744.1">
    <property type="nucleotide sequence ID" value="NZ_JBHUMW010000080.1"/>
</dbReference>
<dbReference type="Proteomes" id="UP000435187">
    <property type="component" value="Unassembled WGS sequence"/>
</dbReference>
<dbReference type="EMBL" id="WJEE01000056">
    <property type="protein sequence ID" value="MRI68240.1"/>
    <property type="molecule type" value="Genomic_DNA"/>
</dbReference>
<reference evidence="2 3" key="1">
    <citation type="submission" date="2019-10" db="EMBL/GenBank/DDBJ databases">
        <title>Gracilibacillus salitolerans sp. nov., a moderate halophile isolated from a saline soil in northwest China.</title>
        <authorList>
            <person name="Gan L."/>
        </authorList>
    </citation>
    <scope>NUCLEOTIDE SEQUENCE [LARGE SCALE GENOMIC DNA]</scope>
    <source>
        <strain evidence="2 3">TP2-8</strain>
    </source>
</reference>
<organism evidence="2 3">
    <name type="scientific">Gracilibacillus thailandensis</name>
    <dbReference type="NCBI Taxonomy" id="563735"/>
    <lineage>
        <taxon>Bacteria</taxon>
        <taxon>Bacillati</taxon>
        <taxon>Bacillota</taxon>
        <taxon>Bacilli</taxon>
        <taxon>Bacillales</taxon>
        <taxon>Bacillaceae</taxon>
        <taxon>Gracilibacillus</taxon>
    </lineage>
</organism>